<dbReference type="SUPFAM" id="SSF51395">
    <property type="entry name" value="FMN-linked oxidoreductases"/>
    <property type="match status" value="1"/>
</dbReference>
<evidence type="ECO:0000259" key="1">
    <source>
        <dbReference type="Pfam" id="PF00724"/>
    </source>
</evidence>
<dbReference type="Gene3D" id="3.20.20.70">
    <property type="entry name" value="Aldolase class I"/>
    <property type="match status" value="1"/>
</dbReference>
<dbReference type="InterPro" id="IPR045247">
    <property type="entry name" value="Oye-like"/>
</dbReference>
<evidence type="ECO:0000313" key="2">
    <source>
        <dbReference type="EMBL" id="MEQ6291905.1"/>
    </source>
</evidence>
<sequence>MSSTLFTPTELGRLTLKNRIVMAPLTRSRAPGNLPNELMAHYYRLRAEAGLIITEGTSPSPNGLGYARIPGLFNAEQVQGWRRVTDGVHQAGGKIFVQLMHTGRVSHPSNMPAGASILAPSAVAVPGEMWTDADGMQPHPVPREMSEADIAQSIAEYAASAKLAIQAGFDGVELHAANGYLIDQFLNTASNQRQDRWGGTVENRIRFAVEVARATVAAIGAGRVGMRISPYGVFNAQVPDAEMDDVYLRLIDELNALGLLYIHVVDHSAMGAPEVSPELKARLRAAFNGQYILSGGYDVARAEADLDAQRGDLVAFGRPFISNPDLVAKLKSGQELVAPDFATFYTPGEKGYTDY</sequence>
<dbReference type="CDD" id="cd02933">
    <property type="entry name" value="OYE_like_FMN"/>
    <property type="match status" value="1"/>
</dbReference>
<comment type="caution">
    <text evidence="2">The sequence shown here is derived from an EMBL/GenBank/DDBJ whole genome shotgun (WGS) entry which is preliminary data.</text>
</comment>
<dbReference type="PANTHER" id="PTHR22893:SF91">
    <property type="entry name" value="NADPH DEHYDROGENASE 2-RELATED"/>
    <property type="match status" value="1"/>
</dbReference>
<protein>
    <submittedName>
        <fullName evidence="2">Alkene reductase</fullName>
    </submittedName>
</protein>
<dbReference type="InterPro" id="IPR013785">
    <property type="entry name" value="Aldolase_TIM"/>
</dbReference>
<evidence type="ECO:0000313" key="3">
    <source>
        <dbReference type="Proteomes" id="UP001433638"/>
    </source>
</evidence>
<reference evidence="2" key="1">
    <citation type="submission" date="2024-06" db="EMBL/GenBank/DDBJ databases">
        <title>Genome sequence of Vogesella sp. MAHUQ-64.</title>
        <authorList>
            <person name="Huq M.A."/>
        </authorList>
    </citation>
    <scope>NUCLEOTIDE SEQUENCE</scope>
    <source>
        <strain evidence="2">MAHUQ-64</strain>
    </source>
</reference>
<dbReference type="InterPro" id="IPR001155">
    <property type="entry name" value="OxRdtase_FMN_N"/>
</dbReference>
<dbReference type="RefSeq" id="WP_349589424.1">
    <property type="nucleotide sequence ID" value="NZ_JBEFLD010000008.1"/>
</dbReference>
<keyword evidence="3" id="KW-1185">Reference proteome</keyword>
<proteinExistence type="predicted"/>
<dbReference type="Pfam" id="PF00724">
    <property type="entry name" value="Oxidored_FMN"/>
    <property type="match status" value="1"/>
</dbReference>
<feature type="domain" description="NADH:flavin oxidoreductase/NADH oxidase N-terminal" evidence="1">
    <location>
        <begin position="5"/>
        <end position="335"/>
    </location>
</feature>
<organism evidence="2 3">
    <name type="scientific">Vogesella oryzagri</name>
    <dbReference type="NCBI Taxonomy" id="3160864"/>
    <lineage>
        <taxon>Bacteria</taxon>
        <taxon>Pseudomonadati</taxon>
        <taxon>Pseudomonadota</taxon>
        <taxon>Betaproteobacteria</taxon>
        <taxon>Neisseriales</taxon>
        <taxon>Chromobacteriaceae</taxon>
        <taxon>Vogesella</taxon>
    </lineage>
</organism>
<accession>A0ABV1M8N6</accession>
<dbReference type="Proteomes" id="UP001433638">
    <property type="component" value="Unassembled WGS sequence"/>
</dbReference>
<gene>
    <name evidence="2" type="ORF">ABNW52_14905</name>
</gene>
<dbReference type="EMBL" id="JBEFLD010000008">
    <property type="protein sequence ID" value="MEQ6291905.1"/>
    <property type="molecule type" value="Genomic_DNA"/>
</dbReference>
<name>A0ABV1M8N6_9NEIS</name>
<dbReference type="PANTHER" id="PTHR22893">
    <property type="entry name" value="NADH OXIDOREDUCTASE-RELATED"/>
    <property type="match status" value="1"/>
</dbReference>